<dbReference type="RefSeq" id="WP_158509841.1">
    <property type="nucleotide sequence ID" value="NZ_CAUVXY020000013.1"/>
</dbReference>
<evidence type="ECO:0000313" key="3">
    <source>
        <dbReference type="Proteomes" id="UP000295506"/>
    </source>
</evidence>
<sequence length="57" mass="6465">MKKNYNGWLYLVYPEDSTGMPWDESVRRTANSPLGIVKVMLWVSVSMVVSMGISQLV</sequence>
<dbReference type="AlphaFoldDB" id="A0AA94TJ77"/>
<proteinExistence type="predicted"/>
<protein>
    <submittedName>
        <fullName evidence="2">Uncharacterized protein</fullName>
    </submittedName>
</protein>
<gene>
    <name evidence="2" type="ORF">EDC59_1101</name>
</gene>
<feature type="transmembrane region" description="Helical" evidence="1">
    <location>
        <begin position="35"/>
        <end position="53"/>
    </location>
</feature>
<dbReference type="EMBL" id="SOBK01000010">
    <property type="protein sequence ID" value="TDT86920.1"/>
    <property type="molecule type" value="Genomic_DNA"/>
</dbReference>
<organism evidence="2 3">
    <name type="scientific">Pseudodesulfovibrio indicus</name>
    <dbReference type="NCBI Taxonomy" id="1716143"/>
    <lineage>
        <taxon>Bacteria</taxon>
        <taxon>Pseudomonadati</taxon>
        <taxon>Thermodesulfobacteriota</taxon>
        <taxon>Desulfovibrionia</taxon>
        <taxon>Desulfovibrionales</taxon>
        <taxon>Desulfovibrionaceae</taxon>
    </lineage>
</organism>
<keyword evidence="1" id="KW-1133">Transmembrane helix</keyword>
<evidence type="ECO:0000256" key="1">
    <source>
        <dbReference type="SAM" id="Phobius"/>
    </source>
</evidence>
<accession>A0AA94TJ77</accession>
<comment type="caution">
    <text evidence="2">The sequence shown here is derived from an EMBL/GenBank/DDBJ whole genome shotgun (WGS) entry which is preliminary data.</text>
</comment>
<keyword evidence="1" id="KW-0812">Transmembrane</keyword>
<name>A0AA94TJ77_9BACT</name>
<reference evidence="2 3" key="1">
    <citation type="submission" date="2019-03" db="EMBL/GenBank/DDBJ databases">
        <title>Genomic Encyclopedia of Type Strains, Phase IV (KMG-IV): sequencing the most valuable type-strain genomes for metagenomic binning, comparative biology and taxonomic classification.</title>
        <authorList>
            <person name="Goeker M."/>
        </authorList>
    </citation>
    <scope>NUCLEOTIDE SEQUENCE [LARGE SCALE GENOMIC DNA]</scope>
    <source>
        <strain evidence="2 3">DSM 101483</strain>
    </source>
</reference>
<dbReference type="Proteomes" id="UP000295506">
    <property type="component" value="Unassembled WGS sequence"/>
</dbReference>
<keyword evidence="1" id="KW-0472">Membrane</keyword>
<evidence type="ECO:0000313" key="2">
    <source>
        <dbReference type="EMBL" id="TDT86920.1"/>
    </source>
</evidence>